<name>A0A087TCG7_STEMI</name>
<dbReference type="Gene3D" id="1.25.40.10">
    <property type="entry name" value="Tetratricopeptide repeat domain"/>
    <property type="match status" value="1"/>
</dbReference>
<keyword evidence="3" id="KW-1185">Reference proteome</keyword>
<dbReference type="InterPro" id="IPR011990">
    <property type="entry name" value="TPR-like_helical_dom_sf"/>
</dbReference>
<dbReference type="InterPro" id="IPR013949">
    <property type="entry name" value="Utp6"/>
</dbReference>
<dbReference type="GO" id="GO:0032040">
    <property type="term" value="C:small-subunit processome"/>
    <property type="evidence" value="ECO:0007669"/>
    <property type="project" value="TreeGrafter"/>
</dbReference>
<accession>A0A087TCG7</accession>
<dbReference type="GO" id="GO:0034388">
    <property type="term" value="C:Pwp2p-containing subcomplex of 90S preribosome"/>
    <property type="evidence" value="ECO:0007669"/>
    <property type="project" value="TreeGrafter"/>
</dbReference>
<dbReference type="Pfam" id="PF24892">
    <property type="entry name" value="UTP6_C"/>
    <property type="match status" value="1"/>
</dbReference>
<dbReference type="OMA" id="SHAKERY"/>
<evidence type="ECO:0000313" key="3">
    <source>
        <dbReference type="Proteomes" id="UP000054359"/>
    </source>
</evidence>
<evidence type="ECO:0000313" key="2">
    <source>
        <dbReference type="EMBL" id="KFM62806.1"/>
    </source>
</evidence>
<dbReference type="InterPro" id="IPR056907">
    <property type="entry name" value="UTP6_C"/>
</dbReference>
<dbReference type="GO" id="GO:0030515">
    <property type="term" value="F:snoRNA binding"/>
    <property type="evidence" value="ECO:0007669"/>
    <property type="project" value="InterPro"/>
</dbReference>
<dbReference type="PANTHER" id="PTHR23271:SF1">
    <property type="entry name" value="U3 SMALL NUCLEOLAR RNA-ASSOCIATED PROTEIN 6 HOMOLOG"/>
    <property type="match status" value="1"/>
</dbReference>
<proteinExistence type="predicted"/>
<dbReference type="Proteomes" id="UP000054359">
    <property type="component" value="Unassembled WGS sequence"/>
</dbReference>
<sequence>MYIDFIRKRQEVLQLHKMKDLETDEHDAVLDGSIVNIVYDNAVEEIEDVNFALSFIQIALEFDFASRHVDHILEDVQRRHPDKEETLDALAKRPLLYIEDEIKRGKEMGLKKKVIMHRICQEIYSRYDEAVERITTEKMWSYYLDFVHNYLKSAKEKKRAKVQSILINKLEKAAEANCLSLNYYAVWIDLLFEKGDDDAALSVSLMAARKWNQVSLWIKCLTLHIRSGKSSKKVYLLFSEALSSLNEKDSISLWKLGVEWLSFADPERLIEFFEKGINKCTEISTPLKDMYLEATALRNGTQAARDLYKRFKKMGPLSPQVVRKMIIIEKAQLRPSIDSLRKYYEDGIREFGSS</sequence>
<reference evidence="2 3" key="1">
    <citation type="submission" date="2013-11" db="EMBL/GenBank/DDBJ databases">
        <title>Genome sequencing of Stegodyphus mimosarum.</title>
        <authorList>
            <person name="Bechsgaard J."/>
        </authorList>
    </citation>
    <scope>NUCLEOTIDE SEQUENCE [LARGE SCALE GENOMIC DNA]</scope>
</reference>
<feature type="non-terminal residue" evidence="2">
    <location>
        <position position="354"/>
    </location>
</feature>
<dbReference type="AlphaFoldDB" id="A0A087TCG7"/>
<protein>
    <submittedName>
        <fullName evidence="2">U3 small nucleolar RNA-associated protein 6-like protein</fullName>
    </submittedName>
</protein>
<dbReference type="GO" id="GO:0000462">
    <property type="term" value="P:maturation of SSU-rRNA from tricistronic rRNA transcript (SSU-rRNA, 5.8S rRNA, LSU-rRNA)"/>
    <property type="evidence" value="ECO:0007669"/>
    <property type="project" value="InterPro"/>
</dbReference>
<dbReference type="STRING" id="407821.A0A087TCG7"/>
<dbReference type="SUPFAM" id="SSF48452">
    <property type="entry name" value="TPR-like"/>
    <property type="match status" value="1"/>
</dbReference>
<dbReference type="OrthoDB" id="28112at2759"/>
<gene>
    <name evidence="2" type="ORF">X975_08918</name>
</gene>
<organism evidence="2 3">
    <name type="scientific">Stegodyphus mimosarum</name>
    <name type="common">African social velvet spider</name>
    <dbReference type="NCBI Taxonomy" id="407821"/>
    <lineage>
        <taxon>Eukaryota</taxon>
        <taxon>Metazoa</taxon>
        <taxon>Ecdysozoa</taxon>
        <taxon>Arthropoda</taxon>
        <taxon>Chelicerata</taxon>
        <taxon>Arachnida</taxon>
        <taxon>Araneae</taxon>
        <taxon>Araneomorphae</taxon>
        <taxon>Entelegynae</taxon>
        <taxon>Eresoidea</taxon>
        <taxon>Eresidae</taxon>
        <taxon>Stegodyphus</taxon>
    </lineage>
</organism>
<evidence type="ECO:0000259" key="1">
    <source>
        <dbReference type="Pfam" id="PF24892"/>
    </source>
</evidence>
<dbReference type="PANTHER" id="PTHR23271">
    <property type="entry name" value="HEPATOCELLULAR CARCINOMA-ASSOCIATED ANTIGEN 66"/>
    <property type="match status" value="1"/>
</dbReference>
<feature type="domain" description="U3 small nucleolar RNA-associated protein 6 homolog C-terminal" evidence="1">
    <location>
        <begin position="126"/>
        <end position="354"/>
    </location>
</feature>
<dbReference type="EMBL" id="KK114577">
    <property type="protein sequence ID" value="KFM62806.1"/>
    <property type="molecule type" value="Genomic_DNA"/>
</dbReference>